<evidence type="ECO:0000256" key="4">
    <source>
        <dbReference type="ARBA" id="ARBA00022683"/>
    </source>
</evidence>
<keyword evidence="2" id="KW-0762">Sugar transport</keyword>
<evidence type="ECO:0000313" key="7">
    <source>
        <dbReference type="Proteomes" id="UP001230220"/>
    </source>
</evidence>
<sequence>MDEKVINVAMQIILNAGNARNNVMSAMSAEMSGDKKKANELLDAAKECVKKAHLQQTEAIQEEARGNKMEIGLLFIHAQDTLMTIASEVNMIEQMIKMNRRLEEKINENSK</sequence>
<dbReference type="PIRSF" id="PIRSF000699">
    <property type="entry name" value="PTS_IILac_III"/>
    <property type="match status" value="1"/>
</dbReference>
<dbReference type="SUPFAM" id="SSF46973">
    <property type="entry name" value="Enzyme IIa from lactose specific PTS, IIa-lac"/>
    <property type="match status" value="1"/>
</dbReference>
<protein>
    <submittedName>
        <fullName evidence="6">PTS system cellobiose-specific IIA component</fullName>
    </submittedName>
</protein>
<evidence type="ECO:0000256" key="5">
    <source>
        <dbReference type="PROSITE-ProRule" id="PRU00418"/>
    </source>
</evidence>
<comment type="caution">
    <text evidence="6">The sequence shown here is derived from an EMBL/GenBank/DDBJ whole genome shotgun (WGS) entry which is preliminary data.</text>
</comment>
<keyword evidence="7" id="KW-1185">Reference proteome</keyword>
<organism evidence="6 7">
    <name type="scientific">Breznakia pachnodae</name>
    <dbReference type="NCBI Taxonomy" id="265178"/>
    <lineage>
        <taxon>Bacteria</taxon>
        <taxon>Bacillati</taxon>
        <taxon>Bacillota</taxon>
        <taxon>Erysipelotrichia</taxon>
        <taxon>Erysipelotrichales</taxon>
        <taxon>Erysipelotrichaceae</taxon>
        <taxon>Breznakia</taxon>
    </lineage>
</organism>
<gene>
    <name evidence="6" type="ORF">J2S15_001020</name>
</gene>
<dbReference type="PANTHER" id="PTHR34382">
    <property type="entry name" value="PTS SYSTEM N,N'-DIACETYLCHITOBIOSE-SPECIFIC EIIA COMPONENT"/>
    <property type="match status" value="1"/>
</dbReference>
<dbReference type="EMBL" id="JAUSUR010000001">
    <property type="protein sequence ID" value="MDQ0360289.1"/>
    <property type="molecule type" value="Genomic_DNA"/>
</dbReference>
<dbReference type="PROSITE" id="PS51095">
    <property type="entry name" value="PTS_EIIA_TYPE_3"/>
    <property type="match status" value="1"/>
</dbReference>
<dbReference type="Gene3D" id="1.20.58.80">
    <property type="entry name" value="Phosphotransferase system, lactose/cellobiose-type IIA subunit"/>
    <property type="match status" value="1"/>
</dbReference>
<name>A0ABU0E0J8_9FIRM</name>
<keyword evidence="4" id="KW-0598">Phosphotransferase system</keyword>
<evidence type="ECO:0000313" key="6">
    <source>
        <dbReference type="EMBL" id="MDQ0360289.1"/>
    </source>
</evidence>
<dbReference type="PANTHER" id="PTHR34382:SF7">
    <property type="entry name" value="PTS SYSTEM N,N'-DIACETYLCHITOBIOSE-SPECIFIC EIIA COMPONENT"/>
    <property type="match status" value="1"/>
</dbReference>
<dbReference type="RefSeq" id="WP_307406065.1">
    <property type="nucleotide sequence ID" value="NZ_JAUSUR010000001.1"/>
</dbReference>
<dbReference type="Pfam" id="PF02255">
    <property type="entry name" value="PTS_IIA"/>
    <property type="match status" value="1"/>
</dbReference>
<accession>A0ABU0E0J8</accession>
<reference evidence="6 7" key="1">
    <citation type="submission" date="2023-07" db="EMBL/GenBank/DDBJ databases">
        <title>Genomic Encyclopedia of Type Strains, Phase IV (KMG-IV): sequencing the most valuable type-strain genomes for metagenomic binning, comparative biology and taxonomic classification.</title>
        <authorList>
            <person name="Goeker M."/>
        </authorList>
    </citation>
    <scope>NUCLEOTIDE SEQUENCE [LARGE SCALE GENOMIC DNA]</scope>
    <source>
        <strain evidence="6 7">DSM 16784</strain>
    </source>
</reference>
<evidence type="ECO:0000256" key="3">
    <source>
        <dbReference type="ARBA" id="ARBA00022679"/>
    </source>
</evidence>
<evidence type="ECO:0000256" key="2">
    <source>
        <dbReference type="ARBA" id="ARBA00022597"/>
    </source>
</evidence>
<proteinExistence type="predicted"/>
<keyword evidence="1" id="KW-0813">Transport</keyword>
<dbReference type="InterPro" id="IPR003188">
    <property type="entry name" value="PTS_IIA_lac/cel"/>
</dbReference>
<keyword evidence="3" id="KW-0808">Transferase</keyword>
<dbReference type="InterPro" id="IPR036542">
    <property type="entry name" value="PTS_IIA_lac/cel_sf"/>
</dbReference>
<dbReference type="Proteomes" id="UP001230220">
    <property type="component" value="Unassembled WGS sequence"/>
</dbReference>
<evidence type="ECO:0000256" key="1">
    <source>
        <dbReference type="ARBA" id="ARBA00022448"/>
    </source>
</evidence>
<feature type="modified residue" description="Phosphohistidine; by HPr" evidence="5">
    <location>
        <position position="77"/>
    </location>
</feature>